<comment type="caution">
    <text evidence="2">The sequence shown here is derived from an EMBL/GenBank/DDBJ whole genome shotgun (WGS) entry which is preliminary data.</text>
</comment>
<keyword evidence="3" id="KW-1185">Reference proteome</keyword>
<evidence type="ECO:0000313" key="2">
    <source>
        <dbReference type="EMBL" id="KAK8787936.1"/>
    </source>
</evidence>
<sequence>MLRNLDAAPDSPRSLQRSVGPPGHVANGRGHPSPQAGQAEEAAHIVPPDIAHLGRGEVDGALPSQARALGEAAFLVLLDIKSAFDCLPHWAILDALGISGHLLQFLQAFLRDRYLCVRVGQTTGSRHSVPASLPVRGSECADDIAVFARTPTRRGQVQRTLGAIADYLRCIGLTLSPQKSEALMMHPTSSARRWTLPLHLDGTPLPWRRSVRYLGLTIDARLTWGPVVKELRSRSAVVASLARRFLAQGSGCSPAFCLRIYEAVATTKALYALPLVGLSRAQWTESIAVPSGSFTACRGAPHRRPRTQRRARGRGLAALNHVERMQRSGTCGDLLAHLKALSRSHMGAALRQFYRLLGPPPPPPPRFPPPHQYRPPRINTVLPGVRSKRSTPHCALRQEVAGKVQMEFAGHTVVYTDGSVREEAAGAACIAPTLPAVRQVRLNTPASSLTAELAAISLAADVLAALHPTVPLSRIATSYDSARLALRRFVTRQHPDPRVASAMTTVDTRRFVRADYALLFRLRTGSGWTSDRHRDPPGALCALCGSADTLEHILCVCPASFRERLELQQGYRDLGLPCSALNDVLFPAAPPGGQTAALRHLLRFIGACDLRPRL</sequence>
<reference evidence="2 3" key="1">
    <citation type="journal article" date="2023" name="Arcadia Sci">
        <title>De novo assembly of a long-read Amblyomma americanum tick genome.</title>
        <authorList>
            <person name="Chou S."/>
            <person name="Poskanzer K.E."/>
            <person name="Rollins M."/>
            <person name="Thuy-Boun P.S."/>
        </authorList>
    </citation>
    <scope>NUCLEOTIDE SEQUENCE [LARGE SCALE GENOMIC DNA]</scope>
    <source>
        <strain evidence="2">F_SG_1</strain>
        <tissue evidence="2">Salivary glands</tissue>
    </source>
</reference>
<accession>A0AAQ4FLF7</accession>
<dbReference type="Proteomes" id="UP001321473">
    <property type="component" value="Unassembled WGS sequence"/>
</dbReference>
<protein>
    <recommendedName>
        <fullName evidence="4">Reverse transcriptase domain-containing protein</fullName>
    </recommendedName>
</protein>
<evidence type="ECO:0008006" key="4">
    <source>
        <dbReference type="Google" id="ProtNLM"/>
    </source>
</evidence>
<feature type="region of interest" description="Disordered" evidence="1">
    <location>
        <begin position="1"/>
        <end position="41"/>
    </location>
</feature>
<evidence type="ECO:0000313" key="3">
    <source>
        <dbReference type="Proteomes" id="UP001321473"/>
    </source>
</evidence>
<organism evidence="2 3">
    <name type="scientific">Amblyomma americanum</name>
    <name type="common">Lone star tick</name>
    <dbReference type="NCBI Taxonomy" id="6943"/>
    <lineage>
        <taxon>Eukaryota</taxon>
        <taxon>Metazoa</taxon>
        <taxon>Ecdysozoa</taxon>
        <taxon>Arthropoda</taxon>
        <taxon>Chelicerata</taxon>
        <taxon>Arachnida</taxon>
        <taxon>Acari</taxon>
        <taxon>Parasitiformes</taxon>
        <taxon>Ixodida</taxon>
        <taxon>Ixodoidea</taxon>
        <taxon>Ixodidae</taxon>
        <taxon>Amblyomminae</taxon>
        <taxon>Amblyomma</taxon>
    </lineage>
</organism>
<name>A0AAQ4FLF7_AMBAM</name>
<dbReference type="AlphaFoldDB" id="A0AAQ4FLF7"/>
<dbReference type="EMBL" id="JARKHS020001268">
    <property type="protein sequence ID" value="KAK8787936.1"/>
    <property type="molecule type" value="Genomic_DNA"/>
</dbReference>
<evidence type="ECO:0000256" key="1">
    <source>
        <dbReference type="SAM" id="MobiDB-lite"/>
    </source>
</evidence>
<proteinExistence type="predicted"/>
<gene>
    <name evidence="2" type="ORF">V5799_022288</name>
</gene>